<dbReference type="OrthoDB" id="9844654at2"/>
<gene>
    <name evidence="1" type="ORF">EI293_21745</name>
</gene>
<dbReference type="RefSeq" id="WP_125440663.1">
    <property type="nucleotide sequence ID" value="NZ_RWIU01000012.1"/>
</dbReference>
<accession>A0A428JWI3</accession>
<reference evidence="1 2" key="1">
    <citation type="submission" date="2018-12" db="EMBL/GenBank/DDBJ databases">
        <authorList>
            <person name="Feng G."/>
            <person name="Zhu H."/>
        </authorList>
    </citation>
    <scope>NUCLEOTIDE SEQUENCE [LARGE SCALE GENOMIC DNA]</scope>
    <source>
        <strain evidence="1 2">LMG 26000</strain>
    </source>
</reference>
<comment type="caution">
    <text evidence="1">The sequence shown here is derived from an EMBL/GenBank/DDBJ whole genome shotgun (WGS) entry which is preliminary data.</text>
</comment>
<protein>
    <submittedName>
        <fullName evidence="1">Uncharacterized protein</fullName>
    </submittedName>
</protein>
<organism evidence="1 2">
    <name type="scientific">Hymenobacter perfusus</name>
    <dbReference type="NCBI Taxonomy" id="1236770"/>
    <lineage>
        <taxon>Bacteria</taxon>
        <taxon>Pseudomonadati</taxon>
        <taxon>Bacteroidota</taxon>
        <taxon>Cytophagia</taxon>
        <taxon>Cytophagales</taxon>
        <taxon>Hymenobacteraceae</taxon>
        <taxon>Hymenobacter</taxon>
    </lineage>
</organism>
<evidence type="ECO:0000313" key="2">
    <source>
        <dbReference type="Proteomes" id="UP000270291"/>
    </source>
</evidence>
<name>A0A428JWI3_9BACT</name>
<keyword evidence="2" id="KW-1185">Reference proteome</keyword>
<dbReference type="AlphaFoldDB" id="A0A428JWI3"/>
<dbReference type="Proteomes" id="UP000270291">
    <property type="component" value="Unassembled WGS sequence"/>
</dbReference>
<proteinExistence type="predicted"/>
<dbReference type="EMBL" id="RWIU01000012">
    <property type="protein sequence ID" value="RSK38445.1"/>
    <property type="molecule type" value="Genomic_DNA"/>
</dbReference>
<evidence type="ECO:0000313" key="1">
    <source>
        <dbReference type="EMBL" id="RSK38445.1"/>
    </source>
</evidence>
<sequence>MNFETSSASALRLKVLGTGHQLTGTPVQDPHSVSKTVIGYIIEQVSNRWKCDVAVDMLYNAVDRKAFPYEKYVILNLSSPTWVKMESRLGIRFPTVDEEASYTQLGAVYRRHRFPATHFSARWDHADHTSKPQEFVALAEYTRCQYSPNQLLWQGEITLHLAFPAGFFEATLDKDIFKQIRPQ</sequence>